<dbReference type="Pfam" id="PF13977">
    <property type="entry name" value="TetR_C_6"/>
    <property type="match status" value="1"/>
</dbReference>
<feature type="domain" description="HTH tetR-type" evidence="6">
    <location>
        <begin position="19"/>
        <end position="79"/>
    </location>
</feature>
<dbReference type="KEGG" id="rfs:C1I64_12560"/>
<dbReference type="GO" id="GO:0003700">
    <property type="term" value="F:DNA-binding transcription factor activity"/>
    <property type="evidence" value="ECO:0007669"/>
    <property type="project" value="TreeGrafter"/>
</dbReference>
<evidence type="ECO:0000259" key="6">
    <source>
        <dbReference type="PROSITE" id="PS50977"/>
    </source>
</evidence>
<dbReference type="InterPro" id="IPR039538">
    <property type="entry name" value="BetI_C"/>
</dbReference>
<dbReference type="InterPro" id="IPR009057">
    <property type="entry name" value="Homeodomain-like_sf"/>
</dbReference>
<evidence type="ECO:0000313" key="8">
    <source>
        <dbReference type="Proteomes" id="UP000285317"/>
    </source>
</evidence>
<keyword evidence="3 5" id="KW-0238">DNA-binding</keyword>
<protein>
    <submittedName>
        <fullName evidence="7">TetR/AcrR family transcriptional regulator</fullName>
    </submittedName>
</protein>
<dbReference type="Pfam" id="PF00440">
    <property type="entry name" value="TetR_N"/>
    <property type="match status" value="1"/>
</dbReference>
<accession>A0A3Q9UXJ9</accession>
<sequence>MAEAGTTRSARRGPYAKSAERRRAIIEAAHAVFAARGYARGSLQDVADRVGLSQTSLLHYFPSKTDLLLAVLQHRDRITGDGSTPVDPEEGLVEGIVRQTRYNETAPGVIELYAVLCGESTTDEHPGRDFFASRFQRLRADYAGQLRELRAEGRLREGADPDRVAASIIALWDGIQLQWLLENDAVDMVACLTDYLDLMILPAP</sequence>
<evidence type="ECO:0000256" key="1">
    <source>
        <dbReference type="ARBA" id="ARBA00022491"/>
    </source>
</evidence>
<organism evidence="7 8">
    <name type="scientific">Rathayibacter festucae DSM 15932</name>
    <dbReference type="NCBI Taxonomy" id="1328866"/>
    <lineage>
        <taxon>Bacteria</taxon>
        <taxon>Bacillati</taxon>
        <taxon>Actinomycetota</taxon>
        <taxon>Actinomycetes</taxon>
        <taxon>Micrococcales</taxon>
        <taxon>Microbacteriaceae</taxon>
        <taxon>Rathayibacter</taxon>
    </lineage>
</organism>
<feature type="DNA-binding region" description="H-T-H motif" evidence="5">
    <location>
        <begin position="42"/>
        <end position="61"/>
    </location>
</feature>
<reference evidence="7 8" key="1">
    <citation type="submission" date="2018-03" db="EMBL/GenBank/DDBJ databases">
        <title>Bacteriophage NCPPB3778 and a type I-E CRISPR drive the evolution of the US Biological Select Agent, Rathayibacter toxicus.</title>
        <authorList>
            <person name="Davis E.W.II."/>
            <person name="Tabima J.F."/>
            <person name="Weisberg A.J."/>
            <person name="Dantas Lopes L."/>
            <person name="Wiseman M.S."/>
            <person name="Wiseman M.S."/>
            <person name="Pupko T."/>
            <person name="Belcher M.S."/>
            <person name="Sechler A.J."/>
            <person name="Tancos M.A."/>
            <person name="Schroeder B.K."/>
            <person name="Murray T.D."/>
            <person name="Luster D.G."/>
            <person name="Schneider W.L."/>
            <person name="Rogers E."/>
            <person name="Andreote F.D."/>
            <person name="Grunwald N.J."/>
            <person name="Putnam M.L."/>
            <person name="Chang J.H."/>
        </authorList>
    </citation>
    <scope>NUCLEOTIDE SEQUENCE [LARGE SCALE GENOMIC DNA]</scope>
    <source>
        <strain evidence="7 8">DSM 15932</strain>
    </source>
</reference>
<keyword evidence="4" id="KW-0804">Transcription</keyword>
<evidence type="ECO:0000256" key="2">
    <source>
        <dbReference type="ARBA" id="ARBA00023015"/>
    </source>
</evidence>
<name>A0A3Q9UXJ9_9MICO</name>
<evidence type="ECO:0000313" key="7">
    <source>
        <dbReference type="EMBL" id="AZZ52790.1"/>
    </source>
</evidence>
<dbReference type="GO" id="GO:0000976">
    <property type="term" value="F:transcription cis-regulatory region binding"/>
    <property type="evidence" value="ECO:0007669"/>
    <property type="project" value="TreeGrafter"/>
</dbReference>
<proteinExistence type="predicted"/>
<evidence type="ECO:0000256" key="4">
    <source>
        <dbReference type="ARBA" id="ARBA00023163"/>
    </source>
</evidence>
<dbReference type="InterPro" id="IPR050109">
    <property type="entry name" value="HTH-type_TetR-like_transc_reg"/>
</dbReference>
<dbReference type="Proteomes" id="UP000285317">
    <property type="component" value="Chromosome"/>
</dbReference>
<dbReference type="AlphaFoldDB" id="A0A3Q9UXJ9"/>
<dbReference type="SUPFAM" id="SSF48498">
    <property type="entry name" value="Tetracyclin repressor-like, C-terminal domain"/>
    <property type="match status" value="1"/>
</dbReference>
<dbReference type="PRINTS" id="PR00455">
    <property type="entry name" value="HTHTETR"/>
</dbReference>
<dbReference type="InterPro" id="IPR001647">
    <property type="entry name" value="HTH_TetR"/>
</dbReference>
<dbReference type="Gene3D" id="1.10.357.10">
    <property type="entry name" value="Tetracycline Repressor, domain 2"/>
    <property type="match status" value="1"/>
</dbReference>
<evidence type="ECO:0000256" key="3">
    <source>
        <dbReference type="ARBA" id="ARBA00023125"/>
    </source>
</evidence>
<dbReference type="SUPFAM" id="SSF46689">
    <property type="entry name" value="Homeodomain-like"/>
    <property type="match status" value="1"/>
</dbReference>
<dbReference type="RefSeq" id="WP_127887426.1">
    <property type="nucleotide sequence ID" value="NZ_CP028137.1"/>
</dbReference>
<keyword evidence="2" id="KW-0805">Transcription regulation</keyword>
<dbReference type="InterPro" id="IPR036271">
    <property type="entry name" value="Tet_transcr_reg_TetR-rel_C_sf"/>
</dbReference>
<evidence type="ECO:0000256" key="5">
    <source>
        <dbReference type="PROSITE-ProRule" id="PRU00335"/>
    </source>
</evidence>
<dbReference type="PANTHER" id="PTHR30055:SF226">
    <property type="entry name" value="HTH-TYPE TRANSCRIPTIONAL REGULATOR PKSA"/>
    <property type="match status" value="1"/>
</dbReference>
<dbReference type="PANTHER" id="PTHR30055">
    <property type="entry name" value="HTH-TYPE TRANSCRIPTIONAL REGULATOR RUTR"/>
    <property type="match status" value="1"/>
</dbReference>
<dbReference type="EMBL" id="CP028137">
    <property type="protein sequence ID" value="AZZ52790.1"/>
    <property type="molecule type" value="Genomic_DNA"/>
</dbReference>
<dbReference type="PROSITE" id="PS50977">
    <property type="entry name" value="HTH_TETR_2"/>
    <property type="match status" value="1"/>
</dbReference>
<gene>
    <name evidence="7" type="ORF">C1I64_12560</name>
</gene>
<keyword evidence="1" id="KW-0678">Repressor</keyword>